<dbReference type="EMBL" id="JANIIK010000048">
    <property type="protein sequence ID" value="KAJ3600144.1"/>
    <property type="molecule type" value="Genomic_DNA"/>
</dbReference>
<organism evidence="1 2">
    <name type="scientific">Muraenolepis orangiensis</name>
    <name type="common">Patagonian moray cod</name>
    <dbReference type="NCBI Taxonomy" id="630683"/>
    <lineage>
        <taxon>Eukaryota</taxon>
        <taxon>Metazoa</taxon>
        <taxon>Chordata</taxon>
        <taxon>Craniata</taxon>
        <taxon>Vertebrata</taxon>
        <taxon>Euteleostomi</taxon>
        <taxon>Actinopterygii</taxon>
        <taxon>Neopterygii</taxon>
        <taxon>Teleostei</taxon>
        <taxon>Neoteleostei</taxon>
        <taxon>Acanthomorphata</taxon>
        <taxon>Zeiogadaria</taxon>
        <taxon>Gadariae</taxon>
        <taxon>Gadiformes</taxon>
        <taxon>Muraenolepidoidei</taxon>
        <taxon>Muraenolepididae</taxon>
        <taxon>Muraenolepis</taxon>
    </lineage>
</organism>
<reference evidence="1" key="1">
    <citation type="submission" date="2022-07" db="EMBL/GenBank/DDBJ databases">
        <title>Chromosome-level genome of Muraenolepis orangiensis.</title>
        <authorList>
            <person name="Kim J."/>
        </authorList>
    </citation>
    <scope>NUCLEOTIDE SEQUENCE</scope>
    <source>
        <strain evidence="1">KU_S4_2022</strain>
        <tissue evidence="1">Muscle</tissue>
    </source>
</reference>
<protein>
    <submittedName>
        <fullName evidence="1">Uncharacterized protein</fullName>
    </submittedName>
</protein>
<evidence type="ECO:0000313" key="1">
    <source>
        <dbReference type="EMBL" id="KAJ3600144.1"/>
    </source>
</evidence>
<dbReference type="AlphaFoldDB" id="A0A9Q0IIK4"/>
<proteinExistence type="predicted"/>
<keyword evidence="2" id="KW-1185">Reference proteome</keyword>
<sequence>MARVASERLSKFRAARDTERLCVITNPTPQRGRASQRLSSKLTVDAKHIKGRPVLSRGQLARVTAAIKCNGKSIERQCKNRDCICRLLLTVKLYPGRLQVG</sequence>
<accession>A0A9Q0IIK4</accession>
<dbReference type="Proteomes" id="UP001148018">
    <property type="component" value="Unassembled WGS sequence"/>
</dbReference>
<gene>
    <name evidence="1" type="ORF">NHX12_034094</name>
</gene>
<name>A0A9Q0IIK4_9TELE</name>
<evidence type="ECO:0000313" key="2">
    <source>
        <dbReference type="Proteomes" id="UP001148018"/>
    </source>
</evidence>
<comment type="caution">
    <text evidence="1">The sequence shown here is derived from an EMBL/GenBank/DDBJ whole genome shotgun (WGS) entry which is preliminary data.</text>
</comment>